<gene>
    <name evidence="12" type="ORF">V1264_000795</name>
</gene>
<dbReference type="GO" id="GO:0015031">
    <property type="term" value="P:protein transport"/>
    <property type="evidence" value="ECO:0007669"/>
    <property type="project" value="UniProtKB-KW"/>
</dbReference>
<dbReference type="Proteomes" id="UP001374579">
    <property type="component" value="Unassembled WGS sequence"/>
</dbReference>
<dbReference type="AlphaFoldDB" id="A0AAN9BZT6"/>
<feature type="region of interest" description="Disordered" evidence="10">
    <location>
        <begin position="67"/>
        <end position="217"/>
    </location>
</feature>
<evidence type="ECO:0000256" key="4">
    <source>
        <dbReference type="ARBA" id="ARBA00010218"/>
    </source>
</evidence>
<proteinExistence type="inferred from homology"/>
<evidence type="ECO:0000256" key="7">
    <source>
        <dbReference type="ARBA" id="ARBA00022490"/>
    </source>
</evidence>
<feature type="compositionally biased region" description="Acidic residues" evidence="10">
    <location>
        <begin position="346"/>
        <end position="355"/>
    </location>
</feature>
<evidence type="ECO:0000256" key="3">
    <source>
        <dbReference type="ARBA" id="ARBA00004496"/>
    </source>
</evidence>
<dbReference type="InterPro" id="IPR040218">
    <property type="entry name" value="SLC7A6OS"/>
</dbReference>
<comment type="caution">
    <text evidence="12">The sequence shown here is derived from an EMBL/GenBank/DDBJ whole genome shotgun (WGS) entry which is preliminary data.</text>
</comment>
<evidence type="ECO:0000256" key="8">
    <source>
        <dbReference type="ARBA" id="ARBA00022927"/>
    </source>
</evidence>
<feature type="compositionally biased region" description="Low complexity" evidence="10">
    <location>
        <begin position="202"/>
        <end position="214"/>
    </location>
</feature>
<evidence type="ECO:0000259" key="11">
    <source>
        <dbReference type="Pfam" id="PF08574"/>
    </source>
</evidence>
<evidence type="ECO:0000256" key="5">
    <source>
        <dbReference type="ARBA" id="ARBA00017036"/>
    </source>
</evidence>
<feature type="domain" description="Transcription factor Iwr1" evidence="11">
    <location>
        <begin position="234"/>
        <end position="301"/>
    </location>
</feature>
<evidence type="ECO:0000256" key="2">
    <source>
        <dbReference type="ARBA" id="ARBA00004123"/>
    </source>
</evidence>
<feature type="compositionally biased region" description="Acidic residues" evidence="10">
    <location>
        <begin position="109"/>
        <end position="121"/>
    </location>
</feature>
<evidence type="ECO:0000256" key="10">
    <source>
        <dbReference type="SAM" id="MobiDB-lite"/>
    </source>
</evidence>
<keyword evidence="8" id="KW-0653">Protein transport</keyword>
<organism evidence="12 13">
    <name type="scientific">Littorina saxatilis</name>
    <dbReference type="NCBI Taxonomy" id="31220"/>
    <lineage>
        <taxon>Eukaryota</taxon>
        <taxon>Metazoa</taxon>
        <taxon>Spiralia</taxon>
        <taxon>Lophotrochozoa</taxon>
        <taxon>Mollusca</taxon>
        <taxon>Gastropoda</taxon>
        <taxon>Caenogastropoda</taxon>
        <taxon>Littorinimorpha</taxon>
        <taxon>Littorinoidea</taxon>
        <taxon>Littorinidae</taxon>
        <taxon>Littorina</taxon>
    </lineage>
</organism>
<accession>A0AAN9BZT6</accession>
<evidence type="ECO:0000313" key="12">
    <source>
        <dbReference type="EMBL" id="KAK7114803.1"/>
    </source>
</evidence>
<keyword evidence="13" id="KW-1185">Reference proteome</keyword>
<evidence type="ECO:0000313" key="13">
    <source>
        <dbReference type="Proteomes" id="UP001374579"/>
    </source>
</evidence>
<comment type="similarity">
    <text evidence="4">Belongs to the IWR1/SLC7A6OS family.</text>
</comment>
<keyword evidence="6" id="KW-0813">Transport</keyword>
<evidence type="ECO:0000256" key="9">
    <source>
        <dbReference type="ARBA" id="ARBA00023242"/>
    </source>
</evidence>
<comment type="subcellular location">
    <subcellularLocation>
        <location evidence="3">Cytoplasm</location>
    </subcellularLocation>
    <subcellularLocation>
        <location evidence="2">Nucleus</location>
    </subcellularLocation>
</comment>
<reference evidence="12 13" key="1">
    <citation type="submission" date="2024-02" db="EMBL/GenBank/DDBJ databases">
        <title>Chromosome-scale genome assembly of the rough periwinkle Littorina saxatilis.</title>
        <authorList>
            <person name="De Jode A."/>
            <person name="Faria R."/>
            <person name="Formenti G."/>
            <person name="Sims Y."/>
            <person name="Smith T.P."/>
            <person name="Tracey A."/>
            <person name="Wood J.M.D."/>
            <person name="Zagrodzka Z.B."/>
            <person name="Johannesson K."/>
            <person name="Butlin R.K."/>
            <person name="Leder E.H."/>
        </authorList>
    </citation>
    <scope>NUCLEOTIDE SEQUENCE [LARGE SCALE GENOMIC DNA]</scope>
    <source>
        <strain evidence="12">Snail1</strain>
        <tissue evidence="12">Muscle</tissue>
    </source>
</reference>
<dbReference type="PANTHER" id="PTHR31196:SF2">
    <property type="entry name" value="RNA POLYMERASE II NUCLEAR LOCALIZATION PROTEIN SLC7A6OS-RELATED"/>
    <property type="match status" value="1"/>
</dbReference>
<dbReference type="GO" id="GO:0005737">
    <property type="term" value="C:cytoplasm"/>
    <property type="evidence" value="ECO:0007669"/>
    <property type="project" value="UniProtKB-SubCell"/>
</dbReference>
<evidence type="ECO:0000256" key="1">
    <source>
        <dbReference type="ARBA" id="ARBA00003202"/>
    </source>
</evidence>
<feature type="compositionally biased region" description="Acidic residues" evidence="10">
    <location>
        <begin position="298"/>
        <end position="311"/>
    </location>
</feature>
<dbReference type="GO" id="GO:0032502">
    <property type="term" value="P:developmental process"/>
    <property type="evidence" value="ECO:0007669"/>
    <property type="project" value="TreeGrafter"/>
</dbReference>
<name>A0AAN9BZT6_9CAEN</name>
<feature type="region of interest" description="Disordered" evidence="10">
    <location>
        <begin position="280"/>
        <end position="311"/>
    </location>
</feature>
<evidence type="ECO:0000256" key="6">
    <source>
        <dbReference type="ARBA" id="ARBA00022448"/>
    </source>
</evidence>
<dbReference type="EMBL" id="JBAMIC010000001">
    <property type="protein sequence ID" value="KAK7114803.1"/>
    <property type="molecule type" value="Genomic_DNA"/>
</dbReference>
<feature type="compositionally biased region" description="Low complexity" evidence="10">
    <location>
        <begin position="148"/>
        <end position="174"/>
    </location>
</feature>
<feature type="region of interest" description="Disordered" evidence="10">
    <location>
        <begin position="340"/>
        <end position="360"/>
    </location>
</feature>
<sequence>MAAIIRVKRRLDEDPAESLIIQYKKNRTATPQTNETNKFCLSLVTTVKSKEDTVSKQVQKALRRHQLQTHYKAHEPKPVQQTREEKRAKAKANRYKIVNSNRALPADSADTEGLSDSEGDESQGAHLTDQKERQKVTVKTSQSVAGHSVSGSNSEAGGSSEASPSTSSSDNSVGQLNGASPASDGSMVHVFDVEQDSTGTRSSTSQPSAQSGSGITLNGESLISQPALAVPESSYVYDLYYINNNNQQYNFRDLENILSIEALHDELVTENDRDVECDQVYDDEDDSNDESNWRNDYPDDDPDNSDDEFDPEMLSMAEPRSYSYRDDDFLSEAVGTRLHLFNSSSSDDDEDEYGEAELGTSYKAYMKRAQKEMGEGEEAEDEDCD</sequence>
<dbReference type="PANTHER" id="PTHR31196">
    <property type="entry name" value="RNA POLYMERASE II NUCLEAR LOCALIZATION PROTEIN SLC7A6OS-RELATED"/>
    <property type="match status" value="1"/>
</dbReference>
<keyword evidence="7" id="KW-0963">Cytoplasm</keyword>
<dbReference type="Pfam" id="PF08574">
    <property type="entry name" value="Iwr1"/>
    <property type="match status" value="1"/>
</dbReference>
<comment type="function">
    <text evidence="1">Directs RNA polymerase II nuclear import.</text>
</comment>
<keyword evidence="9" id="KW-0539">Nucleus</keyword>
<feature type="compositionally biased region" description="Acidic residues" evidence="10">
    <location>
        <begin position="280"/>
        <end position="289"/>
    </location>
</feature>
<dbReference type="GO" id="GO:0005634">
    <property type="term" value="C:nucleus"/>
    <property type="evidence" value="ECO:0007669"/>
    <property type="project" value="UniProtKB-SubCell"/>
</dbReference>
<feature type="compositionally biased region" description="Basic and acidic residues" evidence="10">
    <location>
        <begin position="72"/>
        <end position="87"/>
    </location>
</feature>
<dbReference type="InterPro" id="IPR013883">
    <property type="entry name" value="TF_Iwr1_dom"/>
</dbReference>
<protein>
    <recommendedName>
        <fullName evidence="5">Probable RNA polymerase II nuclear localization protein SLC7A6OS</fullName>
    </recommendedName>
</protein>